<dbReference type="AlphaFoldDB" id="A0A2U3RNQ1"/>
<dbReference type="Proteomes" id="UP000245243">
    <property type="component" value="Chromosome I"/>
</dbReference>
<proteinExistence type="predicted"/>
<sequence>MHSIILEIDVSKETFDADILINNKSEIMSVKITKV</sequence>
<dbReference type="EMBL" id="LS398548">
    <property type="protein sequence ID" value="SPR14810.1"/>
    <property type="molecule type" value="Genomic_DNA"/>
</dbReference>
<evidence type="ECO:0000313" key="1">
    <source>
        <dbReference type="EMBL" id="SPR14810.1"/>
    </source>
</evidence>
<evidence type="ECO:0000313" key="2">
    <source>
        <dbReference type="Proteomes" id="UP000245243"/>
    </source>
</evidence>
<name>A0A2U3RNQ1_ORITS</name>
<organism evidence="1 2">
    <name type="scientific">Orientia tsutsugamushi</name>
    <name type="common">Rickettsia tsutsugamushi</name>
    <dbReference type="NCBI Taxonomy" id="784"/>
    <lineage>
        <taxon>Bacteria</taxon>
        <taxon>Pseudomonadati</taxon>
        <taxon>Pseudomonadota</taxon>
        <taxon>Alphaproteobacteria</taxon>
        <taxon>Rickettsiales</taxon>
        <taxon>Rickettsiaceae</taxon>
        <taxon>Rickettsieae</taxon>
        <taxon>Orientia</taxon>
    </lineage>
</organism>
<gene>
    <name evidence="1" type="ORF">KARP_00679</name>
</gene>
<accession>A0A2U3RNQ1</accession>
<reference evidence="2" key="1">
    <citation type="submission" date="2018-03" db="EMBL/GenBank/DDBJ databases">
        <authorList>
            <person name="Batty M. E."/>
            <person name="Batty M E."/>
        </authorList>
    </citation>
    <scope>NUCLEOTIDE SEQUENCE [LARGE SCALE GENOMIC DNA]</scope>
</reference>
<protein>
    <submittedName>
        <fullName evidence="1">Uncharacterized protein</fullName>
    </submittedName>
</protein>